<organism evidence="1 2">
    <name type="scientific">Flammeovirga agarivorans</name>
    <dbReference type="NCBI Taxonomy" id="2726742"/>
    <lineage>
        <taxon>Bacteria</taxon>
        <taxon>Pseudomonadati</taxon>
        <taxon>Bacteroidota</taxon>
        <taxon>Cytophagia</taxon>
        <taxon>Cytophagales</taxon>
        <taxon>Flammeovirgaceae</taxon>
        <taxon>Flammeovirga</taxon>
    </lineage>
</organism>
<name>A0A7X8XV15_9BACT</name>
<protein>
    <submittedName>
        <fullName evidence="1">Uncharacterized protein</fullName>
    </submittedName>
</protein>
<gene>
    <name evidence="1" type="ORF">HGP29_06850</name>
</gene>
<accession>A0A7X8XV15</accession>
<dbReference type="PROSITE" id="PS51257">
    <property type="entry name" value="PROKAR_LIPOPROTEIN"/>
    <property type="match status" value="1"/>
</dbReference>
<comment type="caution">
    <text evidence="1">The sequence shown here is derived from an EMBL/GenBank/DDBJ whole genome shotgun (WGS) entry which is preliminary data.</text>
</comment>
<evidence type="ECO:0000313" key="1">
    <source>
        <dbReference type="EMBL" id="NLR90917.1"/>
    </source>
</evidence>
<dbReference type="AlphaFoldDB" id="A0A7X8XV15"/>
<sequence>MTLRNLLFLSLLLSFASCSNEKKASSETEDFEEIDLVEEDLSTVDSKKLLLEIDSLKNAAFASEKMKLNFSKQIIEDLILSGVDLDASKRKAVEDAITQANEKLYNDATLGDNDKMLAYDHSINDLIFALKELEASVNGFEQYPRPAMLMGSINDATSRDIFTRGYYNGAVQKWNRMIVEYNDKVKKENPNIEIIEISYFYGEEPI</sequence>
<reference evidence="1 2" key="1">
    <citation type="submission" date="2020-04" db="EMBL/GenBank/DDBJ databases">
        <title>Flammeovirga sp. SR4, a novel species isolated from seawater.</title>
        <authorList>
            <person name="Wang X."/>
        </authorList>
    </citation>
    <scope>NUCLEOTIDE SEQUENCE [LARGE SCALE GENOMIC DNA]</scope>
    <source>
        <strain evidence="1 2">SR4</strain>
    </source>
</reference>
<dbReference type="RefSeq" id="WP_168881627.1">
    <property type="nucleotide sequence ID" value="NZ_JABAIL010000002.1"/>
</dbReference>
<dbReference type="EMBL" id="JABAIL010000002">
    <property type="protein sequence ID" value="NLR90917.1"/>
    <property type="molecule type" value="Genomic_DNA"/>
</dbReference>
<dbReference type="Proteomes" id="UP000585050">
    <property type="component" value="Unassembled WGS sequence"/>
</dbReference>
<proteinExistence type="predicted"/>
<keyword evidence="2" id="KW-1185">Reference proteome</keyword>
<evidence type="ECO:0000313" key="2">
    <source>
        <dbReference type="Proteomes" id="UP000585050"/>
    </source>
</evidence>